<protein>
    <submittedName>
        <fullName evidence="9">Murein peptide amidase A</fullName>
    </submittedName>
</protein>
<comment type="caution">
    <text evidence="9">The sequence shown here is derived from an EMBL/GenBank/DDBJ whole genome shotgun (WGS) entry which is preliminary data.</text>
</comment>
<dbReference type="GO" id="GO:0004181">
    <property type="term" value="F:metallocarboxypeptidase activity"/>
    <property type="evidence" value="ECO:0007669"/>
    <property type="project" value="InterPro"/>
</dbReference>
<dbReference type="Gene3D" id="3.40.630.10">
    <property type="entry name" value="Zn peptidases"/>
    <property type="match status" value="1"/>
</dbReference>
<evidence type="ECO:0000256" key="5">
    <source>
        <dbReference type="ARBA" id="ARBA00022833"/>
    </source>
</evidence>
<accession>A0A363UPA5</accession>
<keyword evidence="3" id="KW-0645">Protease</keyword>
<gene>
    <name evidence="9" type="ORF">DEH80_02000</name>
</gene>
<dbReference type="GO" id="GO:0008270">
    <property type="term" value="F:zinc ion binding"/>
    <property type="evidence" value="ECO:0007669"/>
    <property type="project" value="InterPro"/>
</dbReference>
<evidence type="ECO:0000256" key="3">
    <source>
        <dbReference type="ARBA" id="ARBA00022670"/>
    </source>
</evidence>
<organism evidence="9 10">
    <name type="scientific">Abyssibacter profundi</name>
    <dbReference type="NCBI Taxonomy" id="2182787"/>
    <lineage>
        <taxon>Bacteria</taxon>
        <taxon>Pseudomonadati</taxon>
        <taxon>Pseudomonadota</taxon>
        <taxon>Gammaproteobacteria</taxon>
        <taxon>Chromatiales</taxon>
        <taxon>Oceanococcaceae</taxon>
        <taxon>Abyssibacter</taxon>
    </lineage>
</organism>
<dbReference type="PANTHER" id="PTHR11705">
    <property type="entry name" value="PROTEASE FAMILY M14 CARBOXYPEPTIDASE A,B"/>
    <property type="match status" value="1"/>
</dbReference>
<evidence type="ECO:0000313" key="9">
    <source>
        <dbReference type="EMBL" id="PWN57301.1"/>
    </source>
</evidence>
<keyword evidence="4" id="KW-0378">Hydrolase</keyword>
<evidence type="ECO:0000256" key="7">
    <source>
        <dbReference type="PROSITE-ProRule" id="PRU01379"/>
    </source>
</evidence>
<name>A0A363UPA5_9GAMM</name>
<keyword evidence="6" id="KW-0482">Metalloprotease</keyword>
<dbReference type="EMBL" id="QEQK01000002">
    <property type="protein sequence ID" value="PWN57301.1"/>
    <property type="molecule type" value="Genomic_DNA"/>
</dbReference>
<feature type="domain" description="Peptidase M14" evidence="8">
    <location>
        <begin position="9"/>
        <end position="257"/>
    </location>
</feature>
<dbReference type="PANTHER" id="PTHR11705:SF143">
    <property type="entry name" value="SLL0236 PROTEIN"/>
    <property type="match status" value="1"/>
</dbReference>
<dbReference type="Pfam" id="PF00246">
    <property type="entry name" value="Peptidase_M14"/>
    <property type="match status" value="1"/>
</dbReference>
<dbReference type="OrthoDB" id="9779324at2"/>
<dbReference type="GO" id="GO:0006508">
    <property type="term" value="P:proteolysis"/>
    <property type="evidence" value="ECO:0007669"/>
    <property type="project" value="UniProtKB-KW"/>
</dbReference>
<dbReference type="Proteomes" id="UP000251800">
    <property type="component" value="Unassembled WGS sequence"/>
</dbReference>
<evidence type="ECO:0000256" key="4">
    <source>
        <dbReference type="ARBA" id="ARBA00022801"/>
    </source>
</evidence>
<dbReference type="SMART" id="SM00631">
    <property type="entry name" value="Zn_pept"/>
    <property type="match status" value="1"/>
</dbReference>
<dbReference type="SUPFAM" id="SSF53187">
    <property type="entry name" value="Zn-dependent exopeptidases"/>
    <property type="match status" value="1"/>
</dbReference>
<dbReference type="GO" id="GO:0005615">
    <property type="term" value="C:extracellular space"/>
    <property type="evidence" value="ECO:0007669"/>
    <property type="project" value="TreeGrafter"/>
</dbReference>
<comment type="similarity">
    <text evidence="2 7">Belongs to the peptidase M14 family.</text>
</comment>
<evidence type="ECO:0000256" key="1">
    <source>
        <dbReference type="ARBA" id="ARBA00001947"/>
    </source>
</evidence>
<feature type="active site" description="Proton donor/acceptor" evidence="7">
    <location>
        <position position="233"/>
    </location>
</feature>
<evidence type="ECO:0000256" key="2">
    <source>
        <dbReference type="ARBA" id="ARBA00005988"/>
    </source>
</evidence>
<dbReference type="AlphaFoldDB" id="A0A363UPA5"/>
<reference evidence="9 10" key="1">
    <citation type="submission" date="2018-05" db="EMBL/GenBank/DDBJ databases">
        <title>Abyssibacter profundi OUC007T gen. nov., sp. nov, a marine bacterium isolated from seawater of the Mariana Trench.</title>
        <authorList>
            <person name="Zhou S."/>
        </authorList>
    </citation>
    <scope>NUCLEOTIDE SEQUENCE [LARGE SCALE GENOMIC DNA]</scope>
    <source>
        <strain evidence="9 10">OUC007</strain>
    </source>
</reference>
<evidence type="ECO:0000313" key="10">
    <source>
        <dbReference type="Proteomes" id="UP000251800"/>
    </source>
</evidence>
<sequence length="294" mass="32492">MLPMPLANGAQGCLEIAGLLGSVSTEDCKLVEFAAAEVGTVEQRPILTADFPPSRTLPVEKRPARVLLIGGVHGDEYSAVSIQFRWAEYLNQDTTRRYHWRMLPCLNPDGLLAGPATRYNANGVDLNRNFPTLAWDQRALPYWTEQTGRDPRRYPGPSAASEPETQWLIDEIERFQPDVIVSVHAPLGVLDFDGPPPPPPQLGILQLDRLGAYPGSLGNYAGRTLGIPVLTPELHYAGIMPTQDEIRGMWVDLIDWLDTHIGDRPLPLAPRPILPDWRDLLAPPEALLLRPAAT</sequence>
<dbReference type="InterPro" id="IPR000834">
    <property type="entry name" value="Peptidase_M14"/>
</dbReference>
<evidence type="ECO:0000259" key="8">
    <source>
        <dbReference type="PROSITE" id="PS52035"/>
    </source>
</evidence>
<comment type="cofactor">
    <cofactor evidence="1">
        <name>Zn(2+)</name>
        <dbReference type="ChEBI" id="CHEBI:29105"/>
    </cofactor>
</comment>
<keyword evidence="10" id="KW-1185">Reference proteome</keyword>
<proteinExistence type="inferred from homology"/>
<evidence type="ECO:0000256" key="6">
    <source>
        <dbReference type="ARBA" id="ARBA00023049"/>
    </source>
</evidence>
<dbReference type="PROSITE" id="PS52035">
    <property type="entry name" value="PEPTIDASE_M14"/>
    <property type="match status" value="1"/>
</dbReference>
<keyword evidence="5" id="KW-0862">Zinc</keyword>